<sequence length="158" mass="17643">MLLVLDNHSTHCSAEAYEFCRENGVIMVPLPPDTSHRHQPSKRECDFFMKCKNLVKITPYDVADLFNKAYSSVATIAKAASGFRSTGIHPLNPGIFTNEDFLVDNILQNNDSTPLCMDVAVSSHDRPDEMIDDRPNELTATAMSTATYFSFTGMQFLD</sequence>
<gene>
    <name evidence="1" type="ORF">QE152_g23272</name>
</gene>
<evidence type="ECO:0008006" key="3">
    <source>
        <dbReference type="Google" id="ProtNLM"/>
    </source>
</evidence>
<evidence type="ECO:0000313" key="1">
    <source>
        <dbReference type="EMBL" id="KAK9718232.1"/>
    </source>
</evidence>
<evidence type="ECO:0000313" key="2">
    <source>
        <dbReference type="Proteomes" id="UP001458880"/>
    </source>
</evidence>
<reference evidence="1 2" key="1">
    <citation type="journal article" date="2024" name="BMC Genomics">
        <title>De novo assembly and annotation of Popillia japonica's genome with initial clues to its potential as an invasive pest.</title>
        <authorList>
            <person name="Cucini C."/>
            <person name="Boschi S."/>
            <person name="Funari R."/>
            <person name="Cardaioli E."/>
            <person name="Iannotti N."/>
            <person name="Marturano G."/>
            <person name="Paoli F."/>
            <person name="Bruttini M."/>
            <person name="Carapelli A."/>
            <person name="Frati F."/>
            <person name="Nardi F."/>
        </authorList>
    </citation>
    <scope>NUCLEOTIDE SEQUENCE [LARGE SCALE GENOMIC DNA]</scope>
    <source>
        <strain evidence="1">DMR45628</strain>
    </source>
</reference>
<proteinExistence type="predicted"/>
<name>A0AAW1KFN6_POPJA</name>
<accession>A0AAW1KFN6</accession>
<dbReference type="AlphaFoldDB" id="A0AAW1KFN6"/>
<comment type="caution">
    <text evidence="1">The sequence shown here is derived from an EMBL/GenBank/DDBJ whole genome shotgun (WGS) entry which is preliminary data.</text>
</comment>
<dbReference type="EMBL" id="JASPKY010000230">
    <property type="protein sequence ID" value="KAK9718232.1"/>
    <property type="molecule type" value="Genomic_DNA"/>
</dbReference>
<organism evidence="1 2">
    <name type="scientific">Popillia japonica</name>
    <name type="common">Japanese beetle</name>
    <dbReference type="NCBI Taxonomy" id="7064"/>
    <lineage>
        <taxon>Eukaryota</taxon>
        <taxon>Metazoa</taxon>
        <taxon>Ecdysozoa</taxon>
        <taxon>Arthropoda</taxon>
        <taxon>Hexapoda</taxon>
        <taxon>Insecta</taxon>
        <taxon>Pterygota</taxon>
        <taxon>Neoptera</taxon>
        <taxon>Endopterygota</taxon>
        <taxon>Coleoptera</taxon>
        <taxon>Polyphaga</taxon>
        <taxon>Scarabaeiformia</taxon>
        <taxon>Scarabaeidae</taxon>
        <taxon>Rutelinae</taxon>
        <taxon>Popillia</taxon>
    </lineage>
</organism>
<keyword evidence="2" id="KW-1185">Reference proteome</keyword>
<protein>
    <recommendedName>
        <fullName evidence="3">DDE-1 domain-containing protein</fullName>
    </recommendedName>
</protein>
<dbReference type="Proteomes" id="UP001458880">
    <property type="component" value="Unassembled WGS sequence"/>
</dbReference>